<dbReference type="Proteomes" id="UP000030669">
    <property type="component" value="Unassembled WGS sequence"/>
</dbReference>
<sequence>MSSTKVFVFGEQARINPVQLGHYATKHVIDQSREVEATVAHGLTTDQTATPTNGNVTSSPMSRITPDLHECHIPMPPAVAGDTTTLRDTSAAPTQQGCFGPEQAFPPFRPNLPPRLRKARPGRRERAFLRLQREAGVLQETAAQQQNQATDPIAGHGTVEAGMGATNVVLPLPGSNGTDEVSRTPGDLAPRRKARPGRRERALRRLQQQAGILQEPSTLQQVEAPGLRTGPDPTLSPTPTTPADTSSLVVEGDVVGKDGVQSSPDQQLAELASTLAQGQADDVQKAAASQHDHPSISPPPYDPIALGLEAARFILQQHGSSQYPTEAMAHDQPQERHLVDWALQWQEAASGLPRDGASTAIVTLPQIQSEQAEGGAPLGMANVGSLPSHHWQPQPFTPSMTLNQGGAVPIGNLQNDEYEAPYAFPSEWPVPATHQAPGMMTRAPYETPMGTMLEQARAFPPQQTGAPYAHELVQFPAALEPHSLPLSQAIYPFVDCPGPCPPNCPTRLRLARAHQGRPLSRLPYPTRFDPFSDDLDSQWEARYYPAADAGEPNSLTSPISPATATSTSAPTPRTAGLNAGHSPCSSCERLARAGEEILYTTCCGYKSATVPAGDDETDGVTMAIPVRRERKRVALVGSTPSWYLDQRQAHRYLALLRCLEYHAILRAKAKEANPEDSDRPPLTPLWTHFPELLEPISEVPPQNMLHLHLSGN</sequence>
<feature type="compositionally biased region" description="Low complexity" evidence="1">
    <location>
        <begin position="556"/>
        <end position="575"/>
    </location>
</feature>
<evidence type="ECO:0000256" key="1">
    <source>
        <dbReference type="SAM" id="MobiDB-lite"/>
    </source>
</evidence>
<name>S7RL03_GLOTA</name>
<evidence type="ECO:0000313" key="3">
    <source>
        <dbReference type="Proteomes" id="UP000030669"/>
    </source>
</evidence>
<feature type="compositionally biased region" description="Polar residues" evidence="1">
    <location>
        <begin position="82"/>
        <end position="97"/>
    </location>
</feature>
<accession>S7RL03</accession>
<proteinExistence type="predicted"/>
<dbReference type="KEGG" id="gtr:GLOTRDRAFT_138753"/>
<dbReference type="GeneID" id="19304065"/>
<feature type="region of interest" description="Disordered" evidence="1">
    <location>
        <begin position="275"/>
        <end position="297"/>
    </location>
</feature>
<feature type="region of interest" description="Disordered" evidence="1">
    <location>
        <begin position="77"/>
        <end position="121"/>
    </location>
</feature>
<organism evidence="2 3">
    <name type="scientific">Gloeophyllum trabeum (strain ATCC 11539 / FP-39264 / Madison 617)</name>
    <name type="common">Brown rot fungus</name>
    <dbReference type="NCBI Taxonomy" id="670483"/>
    <lineage>
        <taxon>Eukaryota</taxon>
        <taxon>Fungi</taxon>
        <taxon>Dikarya</taxon>
        <taxon>Basidiomycota</taxon>
        <taxon>Agaricomycotina</taxon>
        <taxon>Agaricomycetes</taxon>
        <taxon>Gloeophyllales</taxon>
        <taxon>Gloeophyllaceae</taxon>
        <taxon>Gloeophyllum</taxon>
    </lineage>
</organism>
<protein>
    <submittedName>
        <fullName evidence="2">Uncharacterized protein</fullName>
    </submittedName>
</protein>
<reference evidence="2 3" key="1">
    <citation type="journal article" date="2012" name="Science">
        <title>The Paleozoic origin of enzymatic lignin decomposition reconstructed from 31 fungal genomes.</title>
        <authorList>
            <person name="Floudas D."/>
            <person name="Binder M."/>
            <person name="Riley R."/>
            <person name="Barry K."/>
            <person name="Blanchette R.A."/>
            <person name="Henrissat B."/>
            <person name="Martinez A.T."/>
            <person name="Otillar R."/>
            <person name="Spatafora J.W."/>
            <person name="Yadav J.S."/>
            <person name="Aerts A."/>
            <person name="Benoit I."/>
            <person name="Boyd A."/>
            <person name="Carlson A."/>
            <person name="Copeland A."/>
            <person name="Coutinho P.M."/>
            <person name="de Vries R.P."/>
            <person name="Ferreira P."/>
            <person name="Findley K."/>
            <person name="Foster B."/>
            <person name="Gaskell J."/>
            <person name="Glotzer D."/>
            <person name="Gorecki P."/>
            <person name="Heitman J."/>
            <person name="Hesse C."/>
            <person name="Hori C."/>
            <person name="Igarashi K."/>
            <person name="Jurgens J.A."/>
            <person name="Kallen N."/>
            <person name="Kersten P."/>
            <person name="Kohler A."/>
            <person name="Kuees U."/>
            <person name="Kumar T.K.A."/>
            <person name="Kuo A."/>
            <person name="LaButti K."/>
            <person name="Larrondo L.F."/>
            <person name="Lindquist E."/>
            <person name="Ling A."/>
            <person name="Lombard V."/>
            <person name="Lucas S."/>
            <person name="Lundell T."/>
            <person name="Martin R."/>
            <person name="McLaughlin D.J."/>
            <person name="Morgenstern I."/>
            <person name="Morin E."/>
            <person name="Murat C."/>
            <person name="Nagy L.G."/>
            <person name="Nolan M."/>
            <person name="Ohm R.A."/>
            <person name="Patyshakuliyeva A."/>
            <person name="Rokas A."/>
            <person name="Ruiz-Duenas F.J."/>
            <person name="Sabat G."/>
            <person name="Salamov A."/>
            <person name="Samejima M."/>
            <person name="Schmutz J."/>
            <person name="Slot J.C."/>
            <person name="St John F."/>
            <person name="Stenlid J."/>
            <person name="Sun H."/>
            <person name="Sun S."/>
            <person name="Syed K."/>
            <person name="Tsang A."/>
            <person name="Wiebenga A."/>
            <person name="Young D."/>
            <person name="Pisabarro A."/>
            <person name="Eastwood D.C."/>
            <person name="Martin F."/>
            <person name="Cullen D."/>
            <person name="Grigoriev I.V."/>
            <person name="Hibbett D.S."/>
        </authorList>
    </citation>
    <scope>NUCLEOTIDE SEQUENCE [LARGE SCALE GENOMIC DNA]</scope>
    <source>
        <strain evidence="2 3">ATCC 11539</strain>
    </source>
</reference>
<feature type="compositionally biased region" description="Low complexity" evidence="1">
    <location>
        <begin position="205"/>
        <end position="214"/>
    </location>
</feature>
<dbReference type="AlphaFoldDB" id="S7RL03"/>
<evidence type="ECO:0000313" key="2">
    <source>
        <dbReference type="EMBL" id="EPQ55035.1"/>
    </source>
</evidence>
<feature type="region of interest" description="Disordered" evidence="1">
    <location>
        <begin position="168"/>
        <end position="247"/>
    </location>
</feature>
<dbReference type="HOGENOM" id="CLU_404921_0_0_1"/>
<feature type="region of interest" description="Disordered" evidence="1">
    <location>
        <begin position="546"/>
        <end position="578"/>
    </location>
</feature>
<keyword evidence="3" id="KW-1185">Reference proteome</keyword>
<dbReference type="OrthoDB" id="3332300at2759"/>
<feature type="compositionally biased region" description="Basic residues" evidence="1">
    <location>
        <begin position="191"/>
        <end position="204"/>
    </location>
</feature>
<gene>
    <name evidence="2" type="ORF">GLOTRDRAFT_138753</name>
</gene>
<dbReference type="EMBL" id="KB469302">
    <property type="protein sequence ID" value="EPQ55035.1"/>
    <property type="molecule type" value="Genomic_DNA"/>
</dbReference>
<dbReference type="RefSeq" id="XP_007866212.1">
    <property type="nucleotide sequence ID" value="XM_007868021.1"/>
</dbReference>